<proteinExistence type="predicted"/>
<organism evidence="1 2">
    <name type="scientific">Aspergillus brunneoviolaceus CBS 621.78</name>
    <dbReference type="NCBI Taxonomy" id="1450534"/>
    <lineage>
        <taxon>Eukaryota</taxon>
        <taxon>Fungi</taxon>
        <taxon>Dikarya</taxon>
        <taxon>Ascomycota</taxon>
        <taxon>Pezizomycotina</taxon>
        <taxon>Eurotiomycetes</taxon>
        <taxon>Eurotiomycetidae</taxon>
        <taxon>Eurotiales</taxon>
        <taxon>Aspergillaceae</taxon>
        <taxon>Aspergillus</taxon>
        <taxon>Aspergillus subgen. Circumdati</taxon>
    </lineage>
</organism>
<keyword evidence="2" id="KW-1185">Reference proteome</keyword>
<dbReference type="Proteomes" id="UP000249057">
    <property type="component" value="Unassembled WGS sequence"/>
</dbReference>
<reference evidence="1" key="1">
    <citation type="submission" date="2018-02" db="EMBL/GenBank/DDBJ databases">
        <title>The genomes of Aspergillus section Nigri reveals drivers in fungal speciation.</title>
        <authorList>
            <consortium name="DOE Joint Genome Institute"/>
            <person name="Vesth T.C."/>
            <person name="Nybo J."/>
            <person name="Theobald S."/>
            <person name="Brandl J."/>
            <person name="Frisvad J.C."/>
            <person name="Nielsen K.F."/>
            <person name="Lyhne E.K."/>
            <person name="Kogle M.E."/>
            <person name="Kuo A."/>
            <person name="Riley R."/>
            <person name="Clum A."/>
            <person name="Nolan M."/>
            <person name="Lipzen A."/>
            <person name="Salamov A."/>
            <person name="Henrissat B."/>
            <person name="Wiebenga A."/>
            <person name="De vries R.P."/>
            <person name="Grigoriev I.V."/>
            <person name="Mortensen U.H."/>
            <person name="Andersen M.R."/>
            <person name="Baker S.E."/>
        </authorList>
    </citation>
    <scope>NUCLEOTIDE SEQUENCE</scope>
    <source>
        <strain evidence="1">CBS 621.78</strain>
    </source>
</reference>
<evidence type="ECO:0000313" key="1">
    <source>
        <dbReference type="EMBL" id="RAH50417.1"/>
    </source>
</evidence>
<name>A0ACD1GMG8_9EURO</name>
<gene>
    <name evidence="1" type="ORF">BO95DRAFT_404860</name>
</gene>
<keyword evidence="1" id="KW-0808">Transferase</keyword>
<protein>
    <submittedName>
        <fullName evidence="1">S-adenosyl-L-methionine-dependent methyltransferase</fullName>
    </submittedName>
</protein>
<sequence>MRTLAAIGIFTEPSPGVYAHTLQSQTLRQPQHRAVIQGMAETATLMTALPDFLETHKWQNPVDAQPTLFGFAHQTDQTMFEWLESQPEQRAIFAAFQSSTAALAVCQLQPFLRSLLSAPPEDPSNDETREVTLVDVGGGRGAVLRQVSDELDPPPRGRIVLQDLPQVLEGVDGGDRVEVMPYNFLQPQPVHGARTYLFRHIFHNWSDGVVATILQNTVAAMAPSSRLVIVDLVLPDGGGASPYAAFLDVSMMAFGGMERTEAQWRGILGRAGLQVRRIEPLDALTPGSDQVIEAVLA</sequence>
<keyword evidence="1" id="KW-0489">Methyltransferase</keyword>
<dbReference type="EMBL" id="KZ825314">
    <property type="protein sequence ID" value="RAH50417.1"/>
    <property type="molecule type" value="Genomic_DNA"/>
</dbReference>
<accession>A0ACD1GMG8</accession>
<evidence type="ECO:0000313" key="2">
    <source>
        <dbReference type="Proteomes" id="UP000249057"/>
    </source>
</evidence>